<sequence>MEPFRSIAITLVPHVSFLPFSLSQPPILFQPCTPSAGYHTVAAATTITSQHLHAFVETYDEHVTPILVPKPNVVVESMVVPLLEHETNTLPPKPNIVVALENIEENRIPLTPSILKLDAHLHEQTKQAKNKMKVRLNNNRRKKIPKLQLIDESSSSTGPYGGPCTQHSDLGGHTDTFTTIAGKKRKANQKVPTKTKLHLHESDSSLDTKEDKFDQQHIMNGADHAKLCDEYFGESRYTEKLHAVNNYDCGMFVMKYMQGVVMPTGVHKFDKSERFRLLVEVVNDSSNRIYIEVMNRLEQYKERYSRLQKARRKRKFD</sequence>
<accession>A0ACC0FDE4</accession>
<dbReference type="EMBL" id="CM045772">
    <property type="protein sequence ID" value="KAI7986198.1"/>
    <property type="molecule type" value="Genomic_DNA"/>
</dbReference>
<proteinExistence type="predicted"/>
<gene>
    <name evidence="1" type="ORF">LOK49_LG14G01303</name>
</gene>
<organism evidence="1 2">
    <name type="scientific">Camellia lanceoleosa</name>
    <dbReference type="NCBI Taxonomy" id="1840588"/>
    <lineage>
        <taxon>Eukaryota</taxon>
        <taxon>Viridiplantae</taxon>
        <taxon>Streptophyta</taxon>
        <taxon>Embryophyta</taxon>
        <taxon>Tracheophyta</taxon>
        <taxon>Spermatophyta</taxon>
        <taxon>Magnoliopsida</taxon>
        <taxon>eudicotyledons</taxon>
        <taxon>Gunneridae</taxon>
        <taxon>Pentapetalae</taxon>
        <taxon>asterids</taxon>
        <taxon>Ericales</taxon>
        <taxon>Theaceae</taxon>
        <taxon>Camellia</taxon>
    </lineage>
</organism>
<name>A0ACC0FDE4_9ERIC</name>
<reference evidence="1 2" key="1">
    <citation type="journal article" date="2022" name="Plant J.">
        <title>Chromosome-level genome of Camellia lanceoleosa provides a valuable resource for understanding genome evolution and self-incompatibility.</title>
        <authorList>
            <person name="Gong W."/>
            <person name="Xiao S."/>
            <person name="Wang L."/>
            <person name="Liao Z."/>
            <person name="Chang Y."/>
            <person name="Mo W."/>
            <person name="Hu G."/>
            <person name="Li W."/>
            <person name="Zhao G."/>
            <person name="Zhu H."/>
            <person name="Hu X."/>
            <person name="Ji K."/>
            <person name="Xiang X."/>
            <person name="Song Q."/>
            <person name="Yuan D."/>
            <person name="Jin S."/>
            <person name="Zhang L."/>
        </authorList>
    </citation>
    <scope>NUCLEOTIDE SEQUENCE [LARGE SCALE GENOMIC DNA]</scope>
    <source>
        <strain evidence="1">SQ_2022a</strain>
    </source>
</reference>
<protein>
    <submittedName>
        <fullName evidence="1">Uncharacterized protein</fullName>
    </submittedName>
</protein>
<keyword evidence="2" id="KW-1185">Reference proteome</keyword>
<evidence type="ECO:0000313" key="2">
    <source>
        <dbReference type="Proteomes" id="UP001060215"/>
    </source>
</evidence>
<dbReference type="Proteomes" id="UP001060215">
    <property type="component" value="Chromosome 15"/>
</dbReference>
<comment type="caution">
    <text evidence="1">The sequence shown here is derived from an EMBL/GenBank/DDBJ whole genome shotgun (WGS) entry which is preliminary data.</text>
</comment>
<evidence type="ECO:0000313" key="1">
    <source>
        <dbReference type="EMBL" id="KAI7986198.1"/>
    </source>
</evidence>